<feature type="compositionally biased region" description="Basic and acidic residues" evidence="1">
    <location>
        <begin position="191"/>
        <end position="218"/>
    </location>
</feature>
<evidence type="ECO:0000256" key="1">
    <source>
        <dbReference type="SAM" id="MobiDB-lite"/>
    </source>
</evidence>
<feature type="chain" id="PRO_5041214027" evidence="2">
    <location>
        <begin position="20"/>
        <end position="218"/>
    </location>
</feature>
<dbReference type="KEGG" id="msaa:QYS49_24010"/>
<dbReference type="AlphaFoldDB" id="A0AA49J8H9"/>
<name>A0AA49J8H9_9BACT</name>
<proteinExistence type="predicted"/>
<protein>
    <submittedName>
        <fullName evidence="4">DUF6799 domain-containing protein</fullName>
    </submittedName>
</protein>
<dbReference type="RefSeq" id="WP_308347299.1">
    <property type="nucleotide sequence ID" value="NZ_CP129971.1"/>
</dbReference>
<keyword evidence="2" id="KW-0732">Signal</keyword>
<keyword evidence="5" id="KW-1185">Reference proteome</keyword>
<dbReference type="Proteomes" id="UP001230496">
    <property type="component" value="Chromosome"/>
</dbReference>
<gene>
    <name evidence="4" type="ORF">QYS49_24010</name>
</gene>
<sequence>MKKIFLSIAIIIITFGAYAQSESESSFNKENKLDNKYYSGSENRNPPDGYMIQNGKMVMVKNGEITAVETNTILDNGTVIMSDGHYMKKDEPKVMLKEGEHMDMSGKITSISRSEYTHGSDDENYPNGYIFINGKVMKVKNGNMTPLDVDIKLINGTAVMKNGYYMKNGEPKKKFKEGDHIDMSGEITQPNKDKNTEEYNKQQNKEHPMPDSTKNNDY</sequence>
<dbReference type="Pfam" id="PF20606">
    <property type="entry name" value="DUF6799"/>
    <property type="match status" value="2"/>
</dbReference>
<dbReference type="InterPro" id="IPR046478">
    <property type="entry name" value="DUF6799"/>
</dbReference>
<evidence type="ECO:0000313" key="5">
    <source>
        <dbReference type="Proteomes" id="UP001230496"/>
    </source>
</evidence>
<organism evidence="4 5">
    <name type="scientific">Marivirga salinarum</name>
    <dbReference type="NCBI Taxonomy" id="3059078"/>
    <lineage>
        <taxon>Bacteria</taxon>
        <taxon>Pseudomonadati</taxon>
        <taxon>Bacteroidota</taxon>
        <taxon>Cytophagia</taxon>
        <taxon>Cytophagales</taxon>
        <taxon>Marivirgaceae</taxon>
        <taxon>Marivirga</taxon>
    </lineage>
</organism>
<feature type="region of interest" description="Disordered" evidence="1">
    <location>
        <begin position="168"/>
        <end position="218"/>
    </location>
</feature>
<feature type="signal peptide" evidence="2">
    <location>
        <begin position="1"/>
        <end position="19"/>
    </location>
</feature>
<evidence type="ECO:0000313" key="4">
    <source>
        <dbReference type="EMBL" id="WKK74734.1"/>
    </source>
</evidence>
<reference evidence="4 5" key="1">
    <citation type="submission" date="2023-08" db="EMBL/GenBank/DDBJ databases">
        <title>Comparative genomics and taxonomic characterization of three novel marine species of genus Marivirga.</title>
        <authorList>
            <person name="Muhammad N."/>
            <person name="Kim S.-G."/>
        </authorList>
    </citation>
    <scope>NUCLEOTIDE SEQUENCE [LARGE SCALE GENOMIC DNA]</scope>
    <source>
        <strain evidence="4 5">BDSF4-3</strain>
    </source>
</reference>
<feature type="compositionally biased region" description="Basic and acidic residues" evidence="1">
    <location>
        <begin position="169"/>
        <end position="183"/>
    </location>
</feature>
<feature type="domain" description="DUF6799" evidence="3">
    <location>
        <begin position="48"/>
        <end position="108"/>
    </location>
</feature>
<feature type="domain" description="DUF6799" evidence="3">
    <location>
        <begin position="127"/>
        <end position="187"/>
    </location>
</feature>
<evidence type="ECO:0000256" key="2">
    <source>
        <dbReference type="SAM" id="SignalP"/>
    </source>
</evidence>
<accession>A0AA49J8H9</accession>
<dbReference type="EMBL" id="CP129971">
    <property type="protein sequence ID" value="WKK74734.1"/>
    <property type="molecule type" value="Genomic_DNA"/>
</dbReference>
<evidence type="ECO:0000259" key="3">
    <source>
        <dbReference type="Pfam" id="PF20606"/>
    </source>
</evidence>